<dbReference type="InterPro" id="IPR013216">
    <property type="entry name" value="Methyltransf_11"/>
</dbReference>
<dbReference type="PANTHER" id="PTHR44068:SF11">
    <property type="entry name" value="GERANYL DIPHOSPHATE 2-C-METHYLTRANSFERASE"/>
    <property type="match status" value="1"/>
</dbReference>
<feature type="domain" description="Polyketide synthase-like methyltransferase" evidence="4">
    <location>
        <begin position="27"/>
        <end position="247"/>
    </location>
</feature>
<dbReference type="Proteomes" id="UP000270697">
    <property type="component" value="Unassembled WGS sequence"/>
</dbReference>
<dbReference type="CDD" id="cd02440">
    <property type="entry name" value="AdoMet_MTases"/>
    <property type="match status" value="1"/>
</dbReference>
<evidence type="ECO:0000259" key="4">
    <source>
        <dbReference type="SMART" id="SM00828"/>
    </source>
</evidence>
<dbReference type="Pfam" id="PF08241">
    <property type="entry name" value="Methyltransf_11"/>
    <property type="match status" value="1"/>
</dbReference>
<proteinExistence type="predicted"/>
<evidence type="ECO:0000256" key="3">
    <source>
        <dbReference type="ARBA" id="ARBA00022691"/>
    </source>
</evidence>
<dbReference type="SMART" id="SM00828">
    <property type="entry name" value="PKS_MT"/>
    <property type="match status" value="1"/>
</dbReference>
<reference evidence="6 7" key="1">
    <citation type="submission" date="2016-10" db="EMBL/GenBank/DDBJ databases">
        <authorList>
            <person name="de Groot N.N."/>
        </authorList>
    </citation>
    <scope>NUCLEOTIDE SEQUENCE [LARGE SCALE GENOMIC DNA]</scope>
    <source>
        <strain evidence="6 7">CPCC 201259</strain>
    </source>
</reference>
<evidence type="ECO:0000256" key="2">
    <source>
        <dbReference type="ARBA" id="ARBA00022679"/>
    </source>
</evidence>
<dbReference type="GO" id="GO:0008757">
    <property type="term" value="F:S-adenosylmethionine-dependent methyltransferase activity"/>
    <property type="evidence" value="ECO:0007669"/>
    <property type="project" value="InterPro"/>
</dbReference>
<dbReference type="PANTHER" id="PTHR44068">
    <property type="entry name" value="ZGC:194242"/>
    <property type="match status" value="1"/>
</dbReference>
<evidence type="ECO:0000256" key="1">
    <source>
        <dbReference type="ARBA" id="ARBA00022603"/>
    </source>
</evidence>
<dbReference type="AlphaFoldDB" id="A0A1I5LUE3"/>
<dbReference type="RefSeq" id="WP_093160810.1">
    <property type="nucleotide sequence ID" value="NZ_FOUP01000033.1"/>
</dbReference>
<keyword evidence="2" id="KW-0808">Transferase</keyword>
<dbReference type="STRING" id="455193.SAMN05421805_13330"/>
<dbReference type="InterPro" id="IPR029063">
    <property type="entry name" value="SAM-dependent_MTases_sf"/>
</dbReference>
<name>A0A1I5LUE3_9PSEU</name>
<reference evidence="5 8" key="2">
    <citation type="submission" date="2018-10" db="EMBL/GenBank/DDBJ databases">
        <title>Sequencing the genomes of 1000 actinobacteria strains.</title>
        <authorList>
            <person name="Klenk H.-P."/>
        </authorList>
    </citation>
    <scope>NUCLEOTIDE SEQUENCE [LARGE SCALE GENOMIC DNA]</scope>
    <source>
        <strain evidence="5 8">DSM 45119</strain>
    </source>
</reference>
<keyword evidence="8" id="KW-1185">Reference proteome</keyword>
<evidence type="ECO:0000313" key="8">
    <source>
        <dbReference type="Proteomes" id="UP000270697"/>
    </source>
</evidence>
<dbReference type="Gene3D" id="3.40.50.150">
    <property type="entry name" value="Vaccinia Virus protein VP39"/>
    <property type="match status" value="1"/>
</dbReference>
<keyword evidence="1" id="KW-0489">Methyltransferase</keyword>
<keyword evidence="3" id="KW-0949">S-adenosyl-L-methionine</keyword>
<sequence>MTDQMAFTEDEVAQFYDGLEKFLSSWLGESIHYGYWPGGAGGSFTEAQDRLTRLLGDRLALRPEQRLLDVGCGTGRPAMLLAQASGCAVTGITISQRQVETARQRVAGIADKVGFELVNAMEMPYADGEFDAAMALESLLHMPDLKRALSEVRRVLRPGGRFVVADFFEVSKASAPPGGIPFNPPPPLEELTDQIRTAGFEVIDVLDITEATRPTYAELLAAVRAQQSTLDSIQDSRIAEQVQRAIPLIVEHAQEHTGYAVLTLRRS</sequence>
<dbReference type="EMBL" id="RBXX01000002">
    <property type="protein sequence ID" value="RKT87350.1"/>
    <property type="molecule type" value="Genomic_DNA"/>
</dbReference>
<evidence type="ECO:0000313" key="5">
    <source>
        <dbReference type="EMBL" id="RKT87350.1"/>
    </source>
</evidence>
<evidence type="ECO:0000313" key="7">
    <source>
        <dbReference type="Proteomes" id="UP000199398"/>
    </source>
</evidence>
<protein>
    <submittedName>
        <fullName evidence="5 6">Cyclopropane fatty-acyl-phospholipid synthase</fullName>
    </submittedName>
</protein>
<dbReference type="OrthoDB" id="9769602at2"/>
<dbReference type="InterPro" id="IPR050447">
    <property type="entry name" value="Erg6_SMT_methyltransf"/>
</dbReference>
<dbReference type="EMBL" id="FOUP01000033">
    <property type="protein sequence ID" value="SFP00875.1"/>
    <property type="molecule type" value="Genomic_DNA"/>
</dbReference>
<evidence type="ECO:0000313" key="6">
    <source>
        <dbReference type="EMBL" id="SFP00875.1"/>
    </source>
</evidence>
<dbReference type="InterPro" id="IPR020803">
    <property type="entry name" value="MeTfrase_dom"/>
</dbReference>
<organism evidence="6 7">
    <name type="scientific">Saccharopolyspora antimicrobica</name>
    <dbReference type="NCBI Taxonomy" id="455193"/>
    <lineage>
        <taxon>Bacteria</taxon>
        <taxon>Bacillati</taxon>
        <taxon>Actinomycetota</taxon>
        <taxon>Actinomycetes</taxon>
        <taxon>Pseudonocardiales</taxon>
        <taxon>Pseudonocardiaceae</taxon>
        <taxon>Saccharopolyspora</taxon>
    </lineage>
</organism>
<dbReference type="GO" id="GO:0032259">
    <property type="term" value="P:methylation"/>
    <property type="evidence" value="ECO:0007669"/>
    <property type="project" value="UniProtKB-KW"/>
</dbReference>
<dbReference type="Proteomes" id="UP000199398">
    <property type="component" value="Unassembled WGS sequence"/>
</dbReference>
<gene>
    <name evidence="5" type="ORF">ATL45_5762</name>
    <name evidence="6" type="ORF">SAMN05421805_13330</name>
</gene>
<dbReference type="SUPFAM" id="SSF53335">
    <property type="entry name" value="S-adenosyl-L-methionine-dependent methyltransferases"/>
    <property type="match status" value="1"/>
</dbReference>
<accession>A0A1I5LUE3</accession>